<evidence type="ECO:0000313" key="3">
    <source>
        <dbReference type="EMBL" id="CAF1541798.1"/>
    </source>
</evidence>
<gene>
    <name evidence="3" type="ORF">JXQ802_LOCUS43001</name>
    <name evidence="2" type="ORF">PYM288_LOCUS27919</name>
</gene>
<name>A0A815WDD8_9BILA</name>
<reference evidence="3" key="1">
    <citation type="submission" date="2021-02" db="EMBL/GenBank/DDBJ databases">
        <authorList>
            <person name="Nowell W R."/>
        </authorList>
    </citation>
    <scope>NUCLEOTIDE SEQUENCE</scope>
</reference>
<sequence>MGMTKAKKNLLHNYPVDRDANGNYLCSWCTNGTQTTRNKWIDHVHDKHFPQFQRILNQQREKKRQETKQRLEAEEAIDNAILKMDQDDDDDEDSATTTTTTTIHSSQKCPIFIPPT</sequence>
<protein>
    <submittedName>
        <fullName evidence="3">Uncharacterized protein</fullName>
    </submittedName>
</protein>
<keyword evidence="4" id="KW-1185">Reference proteome</keyword>
<feature type="compositionally biased region" description="Basic and acidic residues" evidence="1">
    <location>
        <begin position="59"/>
        <end position="73"/>
    </location>
</feature>
<dbReference type="EMBL" id="CAJNOH010001940">
    <property type="protein sequence ID" value="CAF1261790.1"/>
    <property type="molecule type" value="Genomic_DNA"/>
</dbReference>
<organism evidence="3 4">
    <name type="scientific">Rotaria sordida</name>
    <dbReference type="NCBI Taxonomy" id="392033"/>
    <lineage>
        <taxon>Eukaryota</taxon>
        <taxon>Metazoa</taxon>
        <taxon>Spiralia</taxon>
        <taxon>Gnathifera</taxon>
        <taxon>Rotifera</taxon>
        <taxon>Eurotatoria</taxon>
        <taxon>Bdelloidea</taxon>
        <taxon>Philodinida</taxon>
        <taxon>Philodinidae</taxon>
        <taxon>Rotaria</taxon>
    </lineage>
</organism>
<accession>A0A815WDD8</accession>
<dbReference type="EMBL" id="CAJNOL010003013">
    <property type="protein sequence ID" value="CAF1541798.1"/>
    <property type="molecule type" value="Genomic_DNA"/>
</dbReference>
<evidence type="ECO:0000256" key="1">
    <source>
        <dbReference type="SAM" id="MobiDB-lite"/>
    </source>
</evidence>
<dbReference type="Proteomes" id="UP000663870">
    <property type="component" value="Unassembled WGS sequence"/>
</dbReference>
<feature type="region of interest" description="Disordered" evidence="1">
    <location>
        <begin position="59"/>
        <end position="116"/>
    </location>
</feature>
<evidence type="ECO:0000313" key="4">
    <source>
        <dbReference type="Proteomes" id="UP000663870"/>
    </source>
</evidence>
<proteinExistence type="predicted"/>
<evidence type="ECO:0000313" key="2">
    <source>
        <dbReference type="EMBL" id="CAF1261790.1"/>
    </source>
</evidence>
<dbReference type="AlphaFoldDB" id="A0A815WDD8"/>
<dbReference type="Proteomes" id="UP000663854">
    <property type="component" value="Unassembled WGS sequence"/>
</dbReference>
<comment type="caution">
    <text evidence="3">The sequence shown here is derived from an EMBL/GenBank/DDBJ whole genome shotgun (WGS) entry which is preliminary data.</text>
</comment>